<dbReference type="PANTHER" id="PTHR30008:SF0">
    <property type="entry name" value="EXODEOXYRIBONUCLEASE 7 LARGE SUBUNIT"/>
    <property type="match status" value="1"/>
</dbReference>
<dbReference type="GO" id="GO:0008855">
    <property type="term" value="F:exodeoxyribonuclease VII activity"/>
    <property type="evidence" value="ECO:0007669"/>
    <property type="project" value="UniProtKB-EC"/>
</dbReference>
<feature type="coiled-coil region" evidence="7">
    <location>
        <begin position="268"/>
        <end position="303"/>
    </location>
</feature>
<dbReference type="InterPro" id="IPR025824">
    <property type="entry name" value="OB-fold_nuc-bd_dom"/>
</dbReference>
<feature type="domain" description="OB-fold nucleic acid binding" evidence="9">
    <location>
        <begin position="10"/>
        <end position="105"/>
    </location>
</feature>
<comment type="subcellular location">
    <subcellularLocation>
        <location evidence="5 6">Cytoplasm</location>
    </subcellularLocation>
</comment>
<evidence type="ECO:0000256" key="2">
    <source>
        <dbReference type="ARBA" id="ARBA00022722"/>
    </source>
</evidence>
<comment type="function">
    <text evidence="5">Bidirectionally degrades single-stranded DNA into large acid-insoluble oligonucleotides, which are then degraded further into small acid-soluble oligonucleotides.</text>
</comment>
<dbReference type="EC" id="3.1.11.6" evidence="5"/>
<dbReference type="PANTHER" id="PTHR30008">
    <property type="entry name" value="EXODEOXYRIBONUCLEASE 7 LARGE SUBUNIT"/>
    <property type="match status" value="1"/>
</dbReference>
<comment type="catalytic activity">
    <reaction evidence="5 6">
        <text>Exonucleolytic cleavage in either 5'- to 3'- or 3'- to 5'-direction to yield nucleoside 5'-phosphates.</text>
        <dbReference type="EC" id="3.1.11.6"/>
    </reaction>
</comment>
<keyword evidence="4 5" id="KW-0269">Exonuclease</keyword>
<feature type="domain" description="Exonuclease VII large subunit C-terminal" evidence="8">
    <location>
        <begin position="128"/>
        <end position="443"/>
    </location>
</feature>
<organism evidence="10 11">
    <name type="scientific">Salinithrix halophila</name>
    <dbReference type="NCBI Taxonomy" id="1485204"/>
    <lineage>
        <taxon>Bacteria</taxon>
        <taxon>Bacillati</taxon>
        <taxon>Bacillota</taxon>
        <taxon>Bacilli</taxon>
        <taxon>Bacillales</taxon>
        <taxon>Thermoactinomycetaceae</taxon>
        <taxon>Salinithrix</taxon>
    </lineage>
</organism>
<dbReference type="CDD" id="cd04489">
    <property type="entry name" value="ExoVII_LU_OBF"/>
    <property type="match status" value="1"/>
</dbReference>
<dbReference type="EMBL" id="JBHSAP010000018">
    <property type="protein sequence ID" value="MFC4078218.1"/>
    <property type="molecule type" value="Genomic_DNA"/>
</dbReference>
<keyword evidence="7" id="KW-0175">Coiled coil</keyword>
<evidence type="ECO:0000259" key="8">
    <source>
        <dbReference type="Pfam" id="PF02601"/>
    </source>
</evidence>
<keyword evidence="3 5" id="KW-0378">Hydrolase</keyword>
<proteinExistence type="inferred from homology"/>
<dbReference type="Pfam" id="PF02601">
    <property type="entry name" value="Exonuc_VII_L"/>
    <property type="match status" value="1"/>
</dbReference>
<gene>
    <name evidence="5 10" type="primary">xseA</name>
    <name evidence="10" type="ORF">ACFOUO_15570</name>
</gene>
<protein>
    <recommendedName>
        <fullName evidence="5">Exodeoxyribonuclease 7 large subunit</fullName>
        <ecNumber evidence="5">3.1.11.6</ecNumber>
    </recommendedName>
    <alternativeName>
        <fullName evidence="5">Exodeoxyribonuclease VII large subunit</fullName>
        <shortName evidence="5">Exonuclease VII large subunit</shortName>
    </alternativeName>
</protein>
<evidence type="ECO:0000259" key="9">
    <source>
        <dbReference type="Pfam" id="PF13742"/>
    </source>
</evidence>
<dbReference type="InterPro" id="IPR020579">
    <property type="entry name" value="Exonuc_VII_lsu_C"/>
</dbReference>
<sequence>MPLTKPEEAFTISDLVRYLTLVIEQDDVLAQIRVKGEISNFKRHSRGHLYFTLKDENTRIRAVMFASYSRRLRFTPKDGDDVLIRGRVGVYERDGQVQLYVTSMQPKGVGDLHAAFLELKEKLEEEGLFSPLFKKPLPFLPRRVGVVTSAHGAAVRDIITTIRRRSPIADILLHPVPVQGEEAPEAVAEAVERMNTLEVDVIIVGRGGGSLEELWAFNEEVVARSIRASRIPVISAVGHETDTTISDFVADVRAATPTAAGELVIPRFDDLELRFASLKSRLLRAQRQRMAAAEERFSRTMRRPVFRRPGLRLEQQQQRLDHLTADLVKGVRLQAGSCRNRLEQGEARLSGQRPSARLQAFSDRLTRLTHKCKLEMSRYTRDKRVDWLRRVERLDALSPLQVMKRGYSLVYRRGGEELVKSVRQAEPGDLIRVRFTDGNLKAQVWGWEENPDDGIG</sequence>
<evidence type="ECO:0000256" key="4">
    <source>
        <dbReference type="ARBA" id="ARBA00022839"/>
    </source>
</evidence>
<comment type="caution">
    <text evidence="10">The sequence shown here is derived from an EMBL/GenBank/DDBJ whole genome shotgun (WGS) entry which is preliminary data.</text>
</comment>
<keyword evidence="1 5" id="KW-0963">Cytoplasm</keyword>
<keyword evidence="2 5" id="KW-0540">Nuclease</keyword>
<comment type="subunit">
    <text evidence="5">Heterooligomer composed of large and small subunits.</text>
</comment>
<dbReference type="RefSeq" id="WP_380706040.1">
    <property type="nucleotide sequence ID" value="NZ_JBHSAP010000018.1"/>
</dbReference>
<evidence type="ECO:0000256" key="5">
    <source>
        <dbReference type="HAMAP-Rule" id="MF_00378"/>
    </source>
</evidence>
<dbReference type="Pfam" id="PF13742">
    <property type="entry name" value="tRNA_anti_2"/>
    <property type="match status" value="1"/>
</dbReference>
<dbReference type="Proteomes" id="UP001595843">
    <property type="component" value="Unassembled WGS sequence"/>
</dbReference>
<evidence type="ECO:0000256" key="7">
    <source>
        <dbReference type="SAM" id="Coils"/>
    </source>
</evidence>
<evidence type="ECO:0000313" key="11">
    <source>
        <dbReference type="Proteomes" id="UP001595843"/>
    </source>
</evidence>
<name>A0ABV8JML4_9BACL</name>
<accession>A0ABV8JML4</accession>
<dbReference type="InterPro" id="IPR003753">
    <property type="entry name" value="Exonuc_VII_L"/>
</dbReference>
<evidence type="ECO:0000313" key="10">
    <source>
        <dbReference type="EMBL" id="MFC4078218.1"/>
    </source>
</evidence>
<evidence type="ECO:0000256" key="3">
    <source>
        <dbReference type="ARBA" id="ARBA00022801"/>
    </source>
</evidence>
<comment type="similarity">
    <text evidence="5 6">Belongs to the XseA family.</text>
</comment>
<dbReference type="HAMAP" id="MF_00378">
    <property type="entry name" value="Exonuc_7_L"/>
    <property type="match status" value="1"/>
</dbReference>
<evidence type="ECO:0000256" key="1">
    <source>
        <dbReference type="ARBA" id="ARBA00022490"/>
    </source>
</evidence>
<keyword evidence="11" id="KW-1185">Reference proteome</keyword>
<evidence type="ECO:0000256" key="6">
    <source>
        <dbReference type="RuleBase" id="RU004355"/>
    </source>
</evidence>
<dbReference type="NCBIfam" id="TIGR00237">
    <property type="entry name" value="xseA"/>
    <property type="match status" value="1"/>
</dbReference>
<reference evidence="11" key="1">
    <citation type="journal article" date="2019" name="Int. J. Syst. Evol. Microbiol.">
        <title>The Global Catalogue of Microorganisms (GCM) 10K type strain sequencing project: providing services to taxonomists for standard genome sequencing and annotation.</title>
        <authorList>
            <consortium name="The Broad Institute Genomics Platform"/>
            <consortium name="The Broad Institute Genome Sequencing Center for Infectious Disease"/>
            <person name="Wu L."/>
            <person name="Ma J."/>
        </authorList>
    </citation>
    <scope>NUCLEOTIDE SEQUENCE [LARGE SCALE GENOMIC DNA]</scope>
    <source>
        <strain evidence="11">IBRC-M 10813</strain>
    </source>
</reference>